<dbReference type="GO" id="GO:0005737">
    <property type="term" value="C:cytoplasm"/>
    <property type="evidence" value="ECO:0007669"/>
    <property type="project" value="TreeGrafter"/>
</dbReference>
<feature type="domain" description="WDR11 first beta-propeller" evidence="1">
    <location>
        <begin position="33"/>
        <end position="334"/>
    </location>
</feature>
<feature type="domain" description="WDR11 second beta-propeller" evidence="2">
    <location>
        <begin position="457"/>
        <end position="713"/>
    </location>
</feature>
<evidence type="ECO:0000259" key="3">
    <source>
        <dbReference type="Pfam" id="PF23753"/>
    </source>
</evidence>
<dbReference type="InterPro" id="IPR036322">
    <property type="entry name" value="WD40_repeat_dom_sf"/>
</dbReference>
<sequence>MDAMKLTSPDEGMEAQEEFLIKTKGCPPRIIPGPAHPTNKGSISWGHQGFIAYGSNTYVIVMEPATAQHVQVFKGHKTFVKKVAWAPYSILEKNDNDFLTLASGDESGQIIIWSMKSGKAVTHLMDCPKPTLGLEWIRTNNKKDLILAALHAPYFLVLWDVNKKTKMWKQNFPHTLVSLSIDPFDSTRLAFLCTDGILFLNDFNWKKIPPGNGTKLYISSPKAIDRSCFENSHRTRERLKMVMKTVNVSHTKPKSDAGLTVEDCIEIHFHHSLKHLLIVLYPRDILIIDLKMETAVGIVSIEQSASPFIQLWPARQRDVLYCVHESGSVSVKTRSKLDLGVSLASPLDAPFQNPDSGFMWYETLVQSDFVRQMKGSRILGISVCPLTESKIALVVSSGKVTLYELENLSILKGKDLNKLSTMLPPSIQDRALPLKMRLLVCGVLSGLLYPLTVLKVAPAPSSSQEAVFPAPIVAVGSQCGSVQLFSPQTGEIFRELALHNYPVRGIEWCGHNYFISWAYQSADTLVQNEVFVTNIETGNSVPLRADASIEPPIEIIKVSHLKQYFILVLKDRPVELWDLEKFSLLRTMSKKFPFITALEWSPVYKKKRRKSSAGKQAVEQNAENCKEKEYFVMRDTESCLYHFTVENNSIVEGVKIPSEAGLATVTCIAWKNNKILQADSEGLIHIWDLKARCSNGMQAHKGPVIKMCFAPGKHNFKLLALFNDSLQLADVKGNVYNRLHMVKMPEELPKVIDIDWADSETPLAITEDGCCYILDDSLSNTSSPLGELKYAQRFTNAYDMRQENKSVYYLENIIFRNFEPNIRLAEINDLKYFTGLRDVEWRHLSSSQIMILTAHMFGCQAEIDFWTVADYYLQVAKVTEKLPEGAGSCPDANNINLFQKLTPLDTCYDFLCDNYSYKQLQLERICLQEWRRTDYEHSRLVIKKLILLNETDKAVQFLLETDFDHPNYYVDAIKACLIATIQSGAASQSTIKLVATNLIANGKIWEGVELLCLIGKGLDACRYLLSYNQHASVIWLAKAVLPTDECKEVMMKVAEHFLSQGNKDVYVLILISLLEFDQALQFLVEDNQWEQALVLYIACEEHEVPVKQDLADFIVENFIVNRLPRLCNFSDAESVALEINNCLQARFNMKIESQEQFQKEFKAEGLKLH</sequence>
<feature type="domain" description="WDR11 TPR" evidence="3">
    <location>
        <begin position="939"/>
        <end position="1109"/>
    </location>
</feature>
<dbReference type="Pfam" id="PF23751">
    <property type="entry name" value="Beta-prop_WDR11_1st"/>
    <property type="match status" value="1"/>
</dbReference>
<dbReference type="EMBL" id="OU963871">
    <property type="protein sequence ID" value="CAH0382935.1"/>
    <property type="molecule type" value="Genomic_DNA"/>
</dbReference>
<gene>
    <name evidence="4" type="ORF">BEMITA_LOCUS2424</name>
</gene>
<evidence type="ECO:0008006" key="6">
    <source>
        <dbReference type="Google" id="ProtNLM"/>
    </source>
</evidence>
<dbReference type="InterPro" id="IPR057852">
    <property type="entry name" value="Beta-prop_WDR11_1st"/>
</dbReference>
<evidence type="ECO:0000259" key="1">
    <source>
        <dbReference type="Pfam" id="PF23751"/>
    </source>
</evidence>
<keyword evidence="5" id="KW-1185">Reference proteome</keyword>
<evidence type="ECO:0000313" key="5">
    <source>
        <dbReference type="Proteomes" id="UP001152759"/>
    </source>
</evidence>
<dbReference type="Gene3D" id="2.130.10.10">
    <property type="entry name" value="YVTN repeat-like/Quinoprotein amine dehydrogenase"/>
    <property type="match status" value="3"/>
</dbReference>
<accession>A0A9P0EXD9</accession>
<reference evidence="4" key="1">
    <citation type="submission" date="2021-12" db="EMBL/GenBank/DDBJ databases">
        <authorList>
            <person name="King R."/>
        </authorList>
    </citation>
    <scope>NUCLEOTIDE SEQUENCE</scope>
</reference>
<dbReference type="Pfam" id="PF23752">
    <property type="entry name" value="Beta-prop_WDR11_2nd"/>
    <property type="match status" value="1"/>
</dbReference>
<dbReference type="InterPro" id="IPR057853">
    <property type="entry name" value="Beta-prop_WDR11_2nd"/>
</dbReference>
<organism evidence="4 5">
    <name type="scientific">Bemisia tabaci</name>
    <name type="common">Sweetpotato whitefly</name>
    <name type="synonym">Aleurodes tabaci</name>
    <dbReference type="NCBI Taxonomy" id="7038"/>
    <lineage>
        <taxon>Eukaryota</taxon>
        <taxon>Metazoa</taxon>
        <taxon>Ecdysozoa</taxon>
        <taxon>Arthropoda</taxon>
        <taxon>Hexapoda</taxon>
        <taxon>Insecta</taxon>
        <taxon>Pterygota</taxon>
        <taxon>Neoptera</taxon>
        <taxon>Paraneoptera</taxon>
        <taxon>Hemiptera</taxon>
        <taxon>Sternorrhyncha</taxon>
        <taxon>Aleyrodoidea</taxon>
        <taxon>Aleyrodidae</taxon>
        <taxon>Aleyrodinae</taxon>
        <taxon>Bemisia</taxon>
    </lineage>
</organism>
<dbReference type="KEGG" id="btab:109044698"/>
<name>A0A9P0EXD9_BEMTA</name>
<dbReference type="InterPro" id="IPR057854">
    <property type="entry name" value="TPR_WDR11"/>
</dbReference>
<dbReference type="SUPFAM" id="SSF50978">
    <property type="entry name" value="WD40 repeat-like"/>
    <property type="match status" value="2"/>
</dbReference>
<proteinExistence type="predicted"/>
<evidence type="ECO:0000313" key="4">
    <source>
        <dbReference type="EMBL" id="CAH0382935.1"/>
    </source>
</evidence>
<dbReference type="PANTHER" id="PTHR14593">
    <property type="entry name" value="WD REPEAT-CONTAINING PROTEIN 11"/>
    <property type="match status" value="1"/>
</dbReference>
<dbReference type="AlphaFoldDB" id="A0A9P0EXD9"/>
<dbReference type="InterPro" id="IPR039694">
    <property type="entry name" value="WDR11"/>
</dbReference>
<dbReference type="Pfam" id="PF23753">
    <property type="entry name" value="TPR_WDR11"/>
    <property type="match status" value="1"/>
</dbReference>
<evidence type="ECO:0000259" key="2">
    <source>
        <dbReference type="Pfam" id="PF23752"/>
    </source>
</evidence>
<dbReference type="Proteomes" id="UP001152759">
    <property type="component" value="Chromosome 10"/>
</dbReference>
<dbReference type="InterPro" id="IPR015943">
    <property type="entry name" value="WD40/YVTN_repeat-like_dom_sf"/>
</dbReference>
<dbReference type="PANTHER" id="PTHR14593:SF5">
    <property type="entry name" value="WD REPEAT-CONTAINING PROTEIN 11"/>
    <property type="match status" value="1"/>
</dbReference>
<protein>
    <recommendedName>
        <fullName evidence="6">WD repeat-containing protein 11</fullName>
    </recommendedName>
</protein>